<comment type="caution">
    <text evidence="2">The sequence shown here is derived from an EMBL/GenBank/DDBJ whole genome shotgun (WGS) entry which is preliminary data.</text>
</comment>
<protein>
    <submittedName>
        <fullName evidence="2">Uncharacterized protein</fullName>
    </submittedName>
</protein>
<dbReference type="GeneID" id="78778109"/>
<evidence type="ECO:0000313" key="3">
    <source>
        <dbReference type="Proteomes" id="UP000483820"/>
    </source>
</evidence>
<evidence type="ECO:0000313" key="2">
    <source>
        <dbReference type="EMBL" id="KAF1749794.1"/>
    </source>
</evidence>
<dbReference type="KEGG" id="crq:GCK72_026263"/>
<reference evidence="2 3" key="1">
    <citation type="submission" date="2019-12" db="EMBL/GenBank/DDBJ databases">
        <title>Chromosome-level assembly of the Caenorhabditis remanei genome.</title>
        <authorList>
            <person name="Teterina A.A."/>
            <person name="Willis J.H."/>
            <person name="Phillips P.C."/>
        </authorList>
    </citation>
    <scope>NUCLEOTIDE SEQUENCE [LARGE SCALE GENOMIC DNA]</scope>
    <source>
        <strain evidence="2 3">PX506</strain>
        <tissue evidence="2">Whole organism</tissue>
    </source>
</reference>
<feature type="transmembrane region" description="Helical" evidence="1">
    <location>
        <begin position="61"/>
        <end position="82"/>
    </location>
</feature>
<organism evidence="2 3">
    <name type="scientific">Caenorhabditis remanei</name>
    <name type="common">Caenorhabditis vulgaris</name>
    <dbReference type="NCBI Taxonomy" id="31234"/>
    <lineage>
        <taxon>Eukaryota</taxon>
        <taxon>Metazoa</taxon>
        <taxon>Ecdysozoa</taxon>
        <taxon>Nematoda</taxon>
        <taxon>Chromadorea</taxon>
        <taxon>Rhabditida</taxon>
        <taxon>Rhabditina</taxon>
        <taxon>Rhabditomorpha</taxon>
        <taxon>Rhabditoidea</taxon>
        <taxon>Rhabditidae</taxon>
        <taxon>Peloderinae</taxon>
        <taxon>Caenorhabditis</taxon>
    </lineage>
</organism>
<keyword evidence="1" id="KW-0472">Membrane</keyword>
<dbReference type="RefSeq" id="XP_053580350.1">
    <property type="nucleotide sequence ID" value="XM_053736784.1"/>
</dbReference>
<evidence type="ECO:0000256" key="1">
    <source>
        <dbReference type="SAM" id="Phobius"/>
    </source>
</evidence>
<keyword evidence="1" id="KW-1133">Transmembrane helix</keyword>
<dbReference type="EMBL" id="WUAV01000006">
    <property type="protein sequence ID" value="KAF1749794.1"/>
    <property type="molecule type" value="Genomic_DNA"/>
</dbReference>
<dbReference type="Proteomes" id="UP000483820">
    <property type="component" value="Chromosome X"/>
</dbReference>
<proteinExistence type="predicted"/>
<gene>
    <name evidence="2" type="ORF">GCK72_026263</name>
</gene>
<accession>A0A6A5G5C3</accession>
<name>A0A6A5G5C3_CAERE</name>
<dbReference type="CTD" id="78778109"/>
<dbReference type="AlphaFoldDB" id="A0A6A5G5C3"/>
<sequence>MCTKFEIPVELSGRTLCSTTRDVYGTYHASLFNCSCSTNALISPTVTNESACISESIATKVLFNLFIFTMGCVFAIVSHLIYRCGKHGYTEYTNYQRYKRRQNDQLIDVEDNQSQQEKTPENIIL</sequence>
<keyword evidence="1" id="KW-0812">Transmembrane</keyword>